<dbReference type="Pfam" id="PF23733">
    <property type="entry name" value="GRXCR1-2_C"/>
    <property type="match status" value="1"/>
</dbReference>
<dbReference type="eggNOG" id="KOG2824">
    <property type="taxonomic scope" value="Eukaryota"/>
</dbReference>
<evidence type="ECO:0000256" key="1">
    <source>
        <dbReference type="SAM" id="Phobius"/>
    </source>
</evidence>
<keyword evidence="1" id="KW-1133">Transmembrane helix</keyword>
<evidence type="ECO:0000259" key="2">
    <source>
        <dbReference type="Pfam" id="PF00462"/>
    </source>
</evidence>
<dbReference type="STRING" id="4113.M0ZTC2"/>
<keyword evidence="4" id="KW-1185">Reference proteome</keyword>
<dbReference type="CDD" id="cd03031">
    <property type="entry name" value="GRX_GRX_like"/>
    <property type="match status" value="1"/>
</dbReference>
<dbReference type="Gene3D" id="3.40.30.10">
    <property type="entry name" value="Glutaredoxin"/>
    <property type="match status" value="1"/>
</dbReference>
<protein>
    <submittedName>
        <fullName evidence="3">Thioredoxin fold</fullName>
    </submittedName>
</protein>
<feature type="transmembrane region" description="Helical" evidence="1">
    <location>
        <begin position="38"/>
        <end position="57"/>
    </location>
</feature>
<dbReference type="GeneID" id="102605132"/>
<name>M0ZTC2_SOLTU</name>
<feature type="domain" description="Glutaredoxin" evidence="2">
    <location>
        <begin position="252"/>
        <end position="318"/>
    </location>
</feature>
<dbReference type="SUPFAM" id="SSF52833">
    <property type="entry name" value="Thioredoxin-like"/>
    <property type="match status" value="1"/>
</dbReference>
<dbReference type="Proteomes" id="UP000011115">
    <property type="component" value="Unassembled WGS sequence"/>
</dbReference>
<reference evidence="4" key="1">
    <citation type="journal article" date="2011" name="Nature">
        <title>Genome sequence and analysis of the tuber crop potato.</title>
        <authorList>
            <consortium name="The Potato Genome Sequencing Consortium"/>
        </authorList>
    </citation>
    <scope>NUCLEOTIDE SEQUENCE [LARGE SCALE GENOMIC DNA]</scope>
    <source>
        <strain evidence="4">cv. DM1-3 516 R44</strain>
    </source>
</reference>
<reference evidence="3" key="2">
    <citation type="submission" date="2015-06" db="UniProtKB">
        <authorList>
            <consortium name="EnsemblPlants"/>
        </authorList>
    </citation>
    <scope>IDENTIFICATION</scope>
    <source>
        <strain evidence="3">DM1-3 516 R44</strain>
    </source>
</reference>
<dbReference type="Pfam" id="PF00462">
    <property type="entry name" value="Glutaredoxin"/>
    <property type="match status" value="1"/>
</dbReference>
<dbReference type="AlphaFoldDB" id="M0ZTC2"/>
<dbReference type="Gramene" id="PGSC0003DMT400007648">
    <property type="protein sequence ID" value="PGSC0003DMT400007648"/>
    <property type="gene ID" value="PGSC0003DMG400002953"/>
</dbReference>
<dbReference type="Gramene" id="PGSC0003DMT400007650">
    <property type="protein sequence ID" value="PGSC0003DMT400007650"/>
    <property type="gene ID" value="PGSC0003DMG400002953"/>
</dbReference>
<dbReference type="KEGG" id="sot:102605132"/>
<keyword evidence="1" id="KW-0472">Membrane</keyword>
<dbReference type="PaxDb" id="4113-PGSC0003DMT400007648"/>
<gene>
    <name evidence="3" type="primary">LOC102605132</name>
</gene>
<dbReference type="RefSeq" id="XP_006340090.2">
    <property type="nucleotide sequence ID" value="XM_006340028.2"/>
</dbReference>
<dbReference type="PANTHER" id="PTHR45669">
    <property type="entry name" value="GLUTAREDOXIN DOMAIN-CONTAINING CYSTEINE-RICH PROTEIN CG12206-RELATED"/>
    <property type="match status" value="1"/>
</dbReference>
<dbReference type="ExpressionAtlas" id="M0ZTC2">
    <property type="expression patterns" value="baseline"/>
</dbReference>
<organism evidence="3 4">
    <name type="scientific">Solanum tuberosum</name>
    <name type="common">Potato</name>
    <dbReference type="NCBI Taxonomy" id="4113"/>
    <lineage>
        <taxon>Eukaryota</taxon>
        <taxon>Viridiplantae</taxon>
        <taxon>Streptophyta</taxon>
        <taxon>Embryophyta</taxon>
        <taxon>Tracheophyta</taxon>
        <taxon>Spermatophyta</taxon>
        <taxon>Magnoliopsida</taxon>
        <taxon>eudicotyledons</taxon>
        <taxon>Gunneridae</taxon>
        <taxon>Pentapetalae</taxon>
        <taxon>asterids</taxon>
        <taxon>lamiids</taxon>
        <taxon>Solanales</taxon>
        <taxon>Solanaceae</taxon>
        <taxon>Solanoideae</taxon>
        <taxon>Solaneae</taxon>
        <taxon>Solanum</taxon>
    </lineage>
</organism>
<dbReference type="InterPro" id="IPR002109">
    <property type="entry name" value="Glutaredoxin"/>
</dbReference>
<dbReference type="HOGENOM" id="CLU_029893_0_0_1"/>
<dbReference type="PANTHER" id="PTHR45669:SF19">
    <property type="entry name" value="GLUTAREDOXIN DOMAIN-CONTAINING PROTEIN"/>
    <property type="match status" value="1"/>
</dbReference>
<dbReference type="InterPro" id="IPR036249">
    <property type="entry name" value="Thioredoxin-like_sf"/>
</dbReference>
<dbReference type="PROSITE" id="PS51354">
    <property type="entry name" value="GLUTAREDOXIN_2"/>
    <property type="match status" value="1"/>
</dbReference>
<evidence type="ECO:0000313" key="4">
    <source>
        <dbReference type="Proteomes" id="UP000011115"/>
    </source>
</evidence>
<accession>M0ZTC2</accession>
<dbReference type="EnsemblPlants" id="PGSC0003DMT400007650">
    <property type="protein sequence ID" value="PGSC0003DMT400007650"/>
    <property type="gene ID" value="PGSC0003DMG400002953"/>
</dbReference>
<dbReference type="OrthoDB" id="423313at2759"/>
<evidence type="ECO:0000313" key="3">
    <source>
        <dbReference type="EnsemblPlants" id="PGSC0003DMT400007650"/>
    </source>
</evidence>
<sequence length="396" mass="45061">MEGSYSSISYFPNEVFRAQVVGNHSFIFPIYINQLFSLPFYFTFLPYTMLHFFLVYLHKDSIFLVFRLMGCSVSRSYHDFGTRNVSNSHSAPVSTTLFLPTPLIHHPPLCKGDTNHLVSLTSSTYGSLDHRVLDNPTTSEDDPLSPDATINTWELMEGLDDIDFRMVSSPVYDIQKELVKSNEHPSTKPLWKHLSEESLLAKMDPNVALSYRKALYSSKQYKHDQDDSSSCLSSFSRNTDHIYLKGTEDKIVVYFTSLRGIRKTYEDCCSVRMIFKGVRVCVDERDISMDSSYRKELQDVLQGKTLNLPRVFIRGKYIGGLEEIKQLHDTGELAKLLEGFAVMNDGFTCESCGEVRFVPCPSCNGSQKLFEEEEGKSRRCPHCNENGLIRCPGCCP</sequence>
<keyword evidence="1" id="KW-0812">Transmembrane</keyword>
<proteinExistence type="predicted"/>
<dbReference type="EnsemblPlants" id="PGSC0003DMT400007648">
    <property type="protein sequence ID" value="PGSC0003DMT400007648"/>
    <property type="gene ID" value="PGSC0003DMG400002953"/>
</dbReference>